<feature type="compositionally biased region" description="Acidic residues" evidence="1">
    <location>
        <begin position="38"/>
        <end position="50"/>
    </location>
</feature>
<evidence type="ECO:0000256" key="1">
    <source>
        <dbReference type="SAM" id="MobiDB-lite"/>
    </source>
</evidence>
<feature type="domain" description="Protein kinase" evidence="2">
    <location>
        <begin position="154"/>
        <end position="431"/>
    </location>
</feature>
<dbReference type="Proteomes" id="UP001295423">
    <property type="component" value="Unassembled WGS sequence"/>
</dbReference>
<feature type="region of interest" description="Disordered" evidence="1">
    <location>
        <begin position="22"/>
        <end position="138"/>
    </location>
</feature>
<dbReference type="InterPro" id="IPR011009">
    <property type="entry name" value="Kinase-like_dom_sf"/>
</dbReference>
<keyword evidence="4" id="KW-1185">Reference proteome</keyword>
<feature type="compositionally biased region" description="Basic residues" evidence="1">
    <location>
        <begin position="81"/>
        <end position="93"/>
    </location>
</feature>
<feature type="compositionally biased region" description="Polar residues" evidence="1">
    <location>
        <begin position="102"/>
        <end position="121"/>
    </location>
</feature>
<dbReference type="Gene3D" id="1.10.510.10">
    <property type="entry name" value="Transferase(Phosphotransferase) domain 1"/>
    <property type="match status" value="1"/>
</dbReference>
<dbReference type="PROSITE" id="PS50011">
    <property type="entry name" value="PROTEIN_KINASE_DOM"/>
    <property type="match status" value="1"/>
</dbReference>
<dbReference type="Pfam" id="PF00069">
    <property type="entry name" value="Pkinase"/>
    <property type="match status" value="1"/>
</dbReference>
<dbReference type="PANTHER" id="PTHR24362:SF309">
    <property type="entry name" value="PROTEIN KINASE DOMAIN-CONTAINING PROTEIN"/>
    <property type="match status" value="1"/>
</dbReference>
<organism evidence="3 4">
    <name type="scientific">Cylindrotheca closterium</name>
    <dbReference type="NCBI Taxonomy" id="2856"/>
    <lineage>
        <taxon>Eukaryota</taxon>
        <taxon>Sar</taxon>
        <taxon>Stramenopiles</taxon>
        <taxon>Ochrophyta</taxon>
        <taxon>Bacillariophyta</taxon>
        <taxon>Bacillariophyceae</taxon>
        <taxon>Bacillariophycidae</taxon>
        <taxon>Bacillariales</taxon>
        <taxon>Bacillariaceae</taxon>
        <taxon>Cylindrotheca</taxon>
    </lineage>
</organism>
<dbReference type="PANTHER" id="PTHR24362">
    <property type="entry name" value="SERINE/THREONINE-PROTEIN KINASE NEK"/>
    <property type="match status" value="1"/>
</dbReference>
<reference evidence="3" key="1">
    <citation type="submission" date="2023-08" db="EMBL/GenBank/DDBJ databases">
        <authorList>
            <person name="Audoor S."/>
            <person name="Bilcke G."/>
        </authorList>
    </citation>
    <scope>NUCLEOTIDE SEQUENCE</scope>
</reference>
<protein>
    <recommendedName>
        <fullName evidence="2">Protein kinase domain-containing protein</fullName>
    </recommendedName>
</protein>
<dbReference type="SUPFAM" id="SSF56112">
    <property type="entry name" value="Protein kinase-like (PK-like)"/>
    <property type="match status" value="1"/>
</dbReference>
<dbReference type="AlphaFoldDB" id="A0AAD2FY15"/>
<name>A0AAD2FY15_9STRA</name>
<proteinExistence type="predicted"/>
<dbReference type="InterPro" id="IPR000719">
    <property type="entry name" value="Prot_kinase_dom"/>
</dbReference>
<dbReference type="GO" id="GO:0005524">
    <property type="term" value="F:ATP binding"/>
    <property type="evidence" value="ECO:0007669"/>
    <property type="project" value="InterPro"/>
</dbReference>
<evidence type="ECO:0000313" key="4">
    <source>
        <dbReference type="Proteomes" id="UP001295423"/>
    </source>
</evidence>
<sequence length="433" mass="49733">MEEGIQNAKKFQKVVLEEVDDIISEEQESDVYLPSLNSDEDEDDDEEEDSLWGVATSGFEKDESHDIANSGIEDSGNKDSSRRRRKRRRKRHSTKNDRPSEKSSPSMAPTSLPPTTENQDQSGDDDIDSPFSSATSNTIDPSLIVGKTILDNNFYISNQVRVGSTKSELYHCYPVTSSSHLEEKYQKHPPFMIKLSQNVEQMILEYRIHKDLYSRLSPEQQDLFIMVYDWIPASDITHQRVGFLMEAGLENLRGIVWKHGPMQGQTLKEAMMSIILTIQVLHQLGTIWTEVKAENFVVMRDGKIKAIDLESVTAHGEFLRCYTAETYPPEFPPDSLYNEIPQVPLDYSFDIWGLGLVLLEMAIGEPLFTLHHTYDVDYVRERLKDPQGIVNQARQRLEHIDYQARDVILQCLVVEPTKRSTCEQLLNHEYFQN</sequence>
<comment type="caution">
    <text evidence="3">The sequence shown here is derived from an EMBL/GenBank/DDBJ whole genome shotgun (WGS) entry which is preliminary data.</text>
</comment>
<dbReference type="SMART" id="SM00220">
    <property type="entry name" value="S_TKc"/>
    <property type="match status" value="1"/>
</dbReference>
<dbReference type="EMBL" id="CAKOGP040001925">
    <property type="protein sequence ID" value="CAJ1956805.1"/>
    <property type="molecule type" value="Genomic_DNA"/>
</dbReference>
<evidence type="ECO:0000313" key="3">
    <source>
        <dbReference type="EMBL" id="CAJ1956805.1"/>
    </source>
</evidence>
<evidence type="ECO:0000259" key="2">
    <source>
        <dbReference type="PROSITE" id="PS50011"/>
    </source>
</evidence>
<dbReference type="GO" id="GO:0004672">
    <property type="term" value="F:protein kinase activity"/>
    <property type="evidence" value="ECO:0007669"/>
    <property type="project" value="InterPro"/>
</dbReference>
<accession>A0AAD2FY15</accession>
<gene>
    <name evidence="3" type="ORF">CYCCA115_LOCUS16406</name>
</gene>